<gene>
    <name evidence="2" type="ORF">SMN809_LOCUS84231</name>
</gene>
<evidence type="ECO:0000313" key="3">
    <source>
        <dbReference type="Proteomes" id="UP000676336"/>
    </source>
</evidence>
<protein>
    <submittedName>
        <fullName evidence="2">Uncharacterized protein</fullName>
    </submittedName>
</protein>
<reference evidence="2" key="1">
    <citation type="submission" date="2021-02" db="EMBL/GenBank/DDBJ databases">
        <authorList>
            <person name="Nowell W R."/>
        </authorList>
    </citation>
    <scope>NUCLEOTIDE SEQUENCE</scope>
</reference>
<feature type="compositionally biased region" description="Pro residues" evidence="1">
    <location>
        <begin position="26"/>
        <end position="40"/>
    </location>
</feature>
<accession>A0A8S3JZK7</accession>
<feature type="region of interest" description="Disordered" evidence="1">
    <location>
        <begin position="23"/>
        <end position="50"/>
    </location>
</feature>
<organism evidence="2 3">
    <name type="scientific">Rotaria magnacalcarata</name>
    <dbReference type="NCBI Taxonomy" id="392030"/>
    <lineage>
        <taxon>Eukaryota</taxon>
        <taxon>Metazoa</taxon>
        <taxon>Spiralia</taxon>
        <taxon>Gnathifera</taxon>
        <taxon>Rotifera</taxon>
        <taxon>Eurotatoria</taxon>
        <taxon>Bdelloidea</taxon>
        <taxon>Philodinida</taxon>
        <taxon>Philodinidae</taxon>
        <taxon>Rotaria</taxon>
    </lineage>
</organism>
<proteinExistence type="predicted"/>
<comment type="caution">
    <text evidence="2">The sequence shown here is derived from an EMBL/GenBank/DDBJ whole genome shotgun (WGS) entry which is preliminary data.</text>
</comment>
<dbReference type="EMBL" id="CAJOBI010358985">
    <property type="protein sequence ID" value="CAF5225297.1"/>
    <property type="molecule type" value="Genomic_DNA"/>
</dbReference>
<dbReference type="Proteomes" id="UP000676336">
    <property type="component" value="Unassembled WGS sequence"/>
</dbReference>
<sequence>MSNVPLNSSFSSFQNFISFSSSFPSNPVPPPARTPPPSMPPQQVKQTPVDPKATLYESAETKLIRLRTFANQLKQFVEAAQNRTNSDENDRAIEDIYQIGNQQRLFIDYRPDDSINQLSSHGTHATSFLTQTFRG</sequence>
<evidence type="ECO:0000313" key="2">
    <source>
        <dbReference type="EMBL" id="CAF5225297.1"/>
    </source>
</evidence>
<feature type="non-terminal residue" evidence="2">
    <location>
        <position position="135"/>
    </location>
</feature>
<dbReference type="AlphaFoldDB" id="A0A8S3JZK7"/>
<name>A0A8S3JZK7_9BILA</name>
<evidence type="ECO:0000256" key="1">
    <source>
        <dbReference type="SAM" id="MobiDB-lite"/>
    </source>
</evidence>